<dbReference type="GO" id="GO:0005524">
    <property type="term" value="F:ATP binding"/>
    <property type="evidence" value="ECO:0007669"/>
    <property type="project" value="UniProtKB-UniRule"/>
</dbReference>
<keyword evidence="9 13" id="KW-0418">Kinase</keyword>
<evidence type="ECO:0000256" key="2">
    <source>
        <dbReference type="ARBA" id="ARBA00004870"/>
    </source>
</evidence>
<sequence>MKELGLWLLSWVYLGFYRTWAGLYRLGLKQGYQAKVPVISVGNLSLGGTGKTPLVDWLLGFLLSQGLRPGLVTRGYGRSQRTEEVLVLQGTQNQYGPQDSGDEPWTLHLAHPEVPIAVHAKRDLAAQALEGQVDLLVMDDGFQHWRLRRDLDLVLLDGMAGVKENRLLPWGRLREPLSALKRVQALLITRSNWGDPKGVERWAAPYLSPGCPVFYFGYQPKFWRPLSGGAKLEARGLKGKRVFAFCGIGKPEGFLKALEELEVQVVGFTALQDHQAYSEGLALRLSSEAKALGAELLLCTQKDAVKLSHLSPVLGPAGFLEMELEVPPDWTLFLCTFLRPLRPQPETTDPKR</sequence>
<reference evidence="14 15" key="1">
    <citation type="journal article" date="2016" name="Nat. Commun.">
        <title>Thousands of microbial genomes shed light on interconnected biogeochemical processes in an aquifer system.</title>
        <authorList>
            <person name="Anantharaman K."/>
            <person name="Brown C.T."/>
            <person name="Hug L.A."/>
            <person name="Sharon I."/>
            <person name="Castelle C.J."/>
            <person name="Probst A.J."/>
            <person name="Thomas B.C."/>
            <person name="Singh A."/>
            <person name="Wilkins M.J."/>
            <person name="Karaoz U."/>
            <person name="Brodie E.L."/>
            <person name="Williams K.H."/>
            <person name="Hubbard S.S."/>
            <person name="Banfield J.F."/>
        </authorList>
    </citation>
    <scope>NUCLEOTIDE SEQUENCE [LARGE SCALE GENOMIC DNA]</scope>
</reference>
<evidence type="ECO:0000256" key="8">
    <source>
        <dbReference type="ARBA" id="ARBA00022741"/>
    </source>
</evidence>
<evidence type="ECO:0000256" key="5">
    <source>
        <dbReference type="ARBA" id="ARBA00022516"/>
    </source>
</evidence>
<accession>A0A1F6GLE4</accession>
<dbReference type="HAMAP" id="MF_00409">
    <property type="entry name" value="LpxK"/>
    <property type="match status" value="1"/>
</dbReference>
<comment type="caution">
    <text evidence="14">The sequence shown here is derived from an EMBL/GenBank/DDBJ whole genome shotgun (WGS) entry which is preliminary data.</text>
</comment>
<name>A0A1F6GLE4_9PROT</name>
<dbReference type="PANTHER" id="PTHR42724">
    <property type="entry name" value="TETRAACYLDISACCHARIDE 4'-KINASE"/>
    <property type="match status" value="1"/>
</dbReference>
<protein>
    <recommendedName>
        <fullName evidence="4 13">Tetraacyldisaccharide 4'-kinase</fullName>
        <ecNumber evidence="3 13">2.7.1.130</ecNumber>
    </recommendedName>
    <alternativeName>
        <fullName evidence="12 13">Lipid A 4'-kinase</fullName>
    </alternativeName>
</protein>
<feature type="binding site" evidence="13">
    <location>
        <begin position="45"/>
        <end position="52"/>
    </location>
    <ligand>
        <name>ATP</name>
        <dbReference type="ChEBI" id="CHEBI:30616"/>
    </ligand>
</feature>
<dbReference type="EMBL" id="MFNF01000065">
    <property type="protein sequence ID" value="OGG98933.1"/>
    <property type="molecule type" value="Genomic_DNA"/>
</dbReference>
<evidence type="ECO:0000256" key="6">
    <source>
        <dbReference type="ARBA" id="ARBA00022556"/>
    </source>
</evidence>
<comment type="pathway">
    <text evidence="2 13">Glycolipid biosynthesis; lipid IV(A) biosynthesis; lipid IV(A) from (3R)-3-hydroxytetradecanoyl-[acyl-carrier-protein] and UDP-N-acetyl-alpha-D-glucosamine: step 6/6.</text>
</comment>
<evidence type="ECO:0000256" key="7">
    <source>
        <dbReference type="ARBA" id="ARBA00022679"/>
    </source>
</evidence>
<keyword evidence="5 13" id="KW-0444">Lipid biosynthesis</keyword>
<comment type="similarity">
    <text evidence="13">Belongs to the LpxK family.</text>
</comment>
<dbReference type="Pfam" id="PF02606">
    <property type="entry name" value="LpxK"/>
    <property type="match status" value="1"/>
</dbReference>
<evidence type="ECO:0000256" key="13">
    <source>
        <dbReference type="HAMAP-Rule" id="MF_00409"/>
    </source>
</evidence>
<keyword evidence="10 13" id="KW-0067">ATP-binding</keyword>
<evidence type="ECO:0000313" key="15">
    <source>
        <dbReference type="Proteomes" id="UP000177583"/>
    </source>
</evidence>
<dbReference type="EC" id="2.7.1.130" evidence="3 13"/>
<evidence type="ECO:0000256" key="9">
    <source>
        <dbReference type="ARBA" id="ARBA00022777"/>
    </source>
</evidence>
<comment type="function">
    <text evidence="1 13">Transfers the gamma-phosphate of ATP to the 4'-position of a tetraacyldisaccharide 1-phosphate intermediate (termed DS-1-P) to form tetraacyldisaccharide 1,4'-bis-phosphate (lipid IVA).</text>
</comment>
<dbReference type="InterPro" id="IPR027417">
    <property type="entry name" value="P-loop_NTPase"/>
</dbReference>
<dbReference type="GO" id="GO:0009029">
    <property type="term" value="F:lipid-A 4'-kinase activity"/>
    <property type="evidence" value="ECO:0007669"/>
    <property type="project" value="UniProtKB-UniRule"/>
</dbReference>
<dbReference type="AlphaFoldDB" id="A0A1F6GLE4"/>
<dbReference type="GO" id="GO:0009244">
    <property type="term" value="P:lipopolysaccharide core region biosynthetic process"/>
    <property type="evidence" value="ECO:0007669"/>
    <property type="project" value="TreeGrafter"/>
</dbReference>
<dbReference type="UniPathway" id="UPA00359">
    <property type="reaction ID" value="UER00482"/>
</dbReference>
<gene>
    <name evidence="13" type="primary">lpxK</name>
    <name evidence="14" type="ORF">A2557_13025</name>
</gene>
<evidence type="ECO:0000256" key="12">
    <source>
        <dbReference type="ARBA" id="ARBA00029757"/>
    </source>
</evidence>
<dbReference type="Proteomes" id="UP000177583">
    <property type="component" value="Unassembled WGS sequence"/>
</dbReference>
<evidence type="ECO:0000256" key="1">
    <source>
        <dbReference type="ARBA" id="ARBA00002274"/>
    </source>
</evidence>
<comment type="catalytic activity">
    <reaction evidence="13">
        <text>a lipid A disaccharide + ATP = a lipid IVA + ADP + H(+)</text>
        <dbReference type="Rhea" id="RHEA:67840"/>
        <dbReference type="ChEBI" id="CHEBI:15378"/>
        <dbReference type="ChEBI" id="CHEBI:30616"/>
        <dbReference type="ChEBI" id="CHEBI:176343"/>
        <dbReference type="ChEBI" id="CHEBI:176425"/>
        <dbReference type="ChEBI" id="CHEBI:456216"/>
        <dbReference type="EC" id="2.7.1.130"/>
    </reaction>
</comment>
<evidence type="ECO:0000256" key="11">
    <source>
        <dbReference type="ARBA" id="ARBA00023098"/>
    </source>
</evidence>
<keyword evidence="11 13" id="KW-0443">Lipid metabolism</keyword>
<organism evidence="14 15">
    <name type="scientific">Candidatus Lambdaproteobacteria bacterium RIFOXYD2_FULL_56_26</name>
    <dbReference type="NCBI Taxonomy" id="1817773"/>
    <lineage>
        <taxon>Bacteria</taxon>
        <taxon>Pseudomonadati</taxon>
        <taxon>Pseudomonadota</taxon>
        <taxon>Candidatus Lambdaproteobacteria</taxon>
    </lineage>
</organism>
<dbReference type="GO" id="GO:0005886">
    <property type="term" value="C:plasma membrane"/>
    <property type="evidence" value="ECO:0007669"/>
    <property type="project" value="TreeGrafter"/>
</dbReference>
<dbReference type="GO" id="GO:0009245">
    <property type="term" value="P:lipid A biosynthetic process"/>
    <property type="evidence" value="ECO:0007669"/>
    <property type="project" value="UniProtKB-UniRule"/>
</dbReference>
<evidence type="ECO:0000313" key="14">
    <source>
        <dbReference type="EMBL" id="OGG98933.1"/>
    </source>
</evidence>
<dbReference type="SUPFAM" id="SSF52540">
    <property type="entry name" value="P-loop containing nucleoside triphosphate hydrolases"/>
    <property type="match status" value="1"/>
</dbReference>
<keyword evidence="8 13" id="KW-0547">Nucleotide-binding</keyword>
<evidence type="ECO:0000256" key="4">
    <source>
        <dbReference type="ARBA" id="ARBA00016436"/>
    </source>
</evidence>
<keyword evidence="6 13" id="KW-0441">Lipid A biosynthesis</keyword>
<evidence type="ECO:0000256" key="3">
    <source>
        <dbReference type="ARBA" id="ARBA00012071"/>
    </source>
</evidence>
<dbReference type="PANTHER" id="PTHR42724:SF1">
    <property type="entry name" value="TETRAACYLDISACCHARIDE 4'-KINASE, MITOCHONDRIAL-RELATED"/>
    <property type="match status" value="1"/>
</dbReference>
<proteinExistence type="inferred from homology"/>
<dbReference type="NCBIfam" id="TIGR00682">
    <property type="entry name" value="lpxK"/>
    <property type="match status" value="1"/>
</dbReference>
<dbReference type="InterPro" id="IPR003758">
    <property type="entry name" value="LpxK"/>
</dbReference>
<keyword evidence="7 13" id="KW-0808">Transferase</keyword>
<evidence type="ECO:0000256" key="10">
    <source>
        <dbReference type="ARBA" id="ARBA00022840"/>
    </source>
</evidence>